<dbReference type="AlphaFoldDB" id="A0AAN6JXP0"/>
<feature type="compositionally biased region" description="Basic and acidic residues" evidence="1">
    <location>
        <begin position="287"/>
        <end position="297"/>
    </location>
</feature>
<evidence type="ECO:0000313" key="3">
    <source>
        <dbReference type="Proteomes" id="UP001176517"/>
    </source>
</evidence>
<sequence length="433" mass="46584">MDQTHPPQPGIPPVGAGPSSISSSASAALFIPRSRRNNPAGFDARPNPATLAHASERQLQEWYFRLSQAVQLTQSAAHVPNTARLQLESDAQLIQREIDSRRARSMKGQGPAGTSPSFREVGGWVFVQHGKTQVDQLGGAMTQLQLSEAGPSGSSSATVSAPLHSDPSSSTSGSSSTASGRGMTFKQQLAQGIVTAVSPHLHNDGFQASGMYNRRTSGQGPMTILEPCSSALAEAEALQSADRLRAEEANVRREVRQLAAQHDRAARNQQQESRAAARTRASNKSAADPDSRSHEKNAWSFYTPEFGDDGDDTSSDRDEDEDQDTMMETSQMGLSQSMTKTEPLSQSSSTLMSQHHMQDSNASISDYPLHRSTHRLLDGGSGADDEDLPDISAEEQHALEAAQEAEAIADAQNPSQWAWDAVMAREERRGTVP</sequence>
<feature type="compositionally biased region" description="Acidic residues" evidence="1">
    <location>
        <begin position="306"/>
        <end position="325"/>
    </location>
</feature>
<feature type="compositionally biased region" description="Low complexity" evidence="1">
    <location>
        <begin position="160"/>
        <end position="180"/>
    </location>
</feature>
<organism evidence="2 3">
    <name type="scientific">Tilletia horrida</name>
    <dbReference type="NCBI Taxonomy" id="155126"/>
    <lineage>
        <taxon>Eukaryota</taxon>
        <taxon>Fungi</taxon>
        <taxon>Dikarya</taxon>
        <taxon>Basidiomycota</taxon>
        <taxon>Ustilaginomycotina</taxon>
        <taxon>Exobasidiomycetes</taxon>
        <taxon>Tilletiales</taxon>
        <taxon>Tilletiaceae</taxon>
        <taxon>Tilletia</taxon>
    </lineage>
</organism>
<evidence type="ECO:0000313" key="2">
    <source>
        <dbReference type="EMBL" id="KAK0550258.1"/>
    </source>
</evidence>
<dbReference type="Proteomes" id="UP001176517">
    <property type="component" value="Unassembled WGS sequence"/>
</dbReference>
<gene>
    <name evidence="2" type="ORF">OC846_003738</name>
</gene>
<keyword evidence="3" id="KW-1185">Reference proteome</keyword>
<feature type="region of interest" description="Disordered" evidence="1">
    <location>
        <begin position="255"/>
        <end position="396"/>
    </location>
</feature>
<proteinExistence type="predicted"/>
<protein>
    <submittedName>
        <fullName evidence="2">Uncharacterized protein</fullName>
    </submittedName>
</protein>
<comment type="caution">
    <text evidence="2">The sequence shown here is derived from an EMBL/GenBank/DDBJ whole genome shotgun (WGS) entry which is preliminary data.</text>
</comment>
<feature type="compositionally biased region" description="Acidic residues" evidence="1">
    <location>
        <begin position="383"/>
        <end position="393"/>
    </location>
</feature>
<reference evidence="2" key="1">
    <citation type="journal article" date="2023" name="PhytoFront">
        <title>Draft Genome Resources of Seven Strains of Tilletia horrida, Causal Agent of Kernel Smut of Rice.</title>
        <authorList>
            <person name="Khanal S."/>
            <person name="Antony Babu S."/>
            <person name="Zhou X.G."/>
        </authorList>
    </citation>
    <scope>NUCLEOTIDE SEQUENCE</scope>
    <source>
        <strain evidence="2">TX6</strain>
    </source>
</reference>
<evidence type="ECO:0000256" key="1">
    <source>
        <dbReference type="SAM" id="MobiDB-lite"/>
    </source>
</evidence>
<feature type="compositionally biased region" description="Pro residues" evidence="1">
    <location>
        <begin position="1"/>
        <end position="12"/>
    </location>
</feature>
<feature type="region of interest" description="Disordered" evidence="1">
    <location>
        <begin position="1"/>
        <end position="51"/>
    </location>
</feature>
<feature type="compositionally biased region" description="Polar residues" evidence="1">
    <location>
        <begin position="331"/>
        <end position="364"/>
    </location>
</feature>
<feature type="compositionally biased region" description="Polar residues" evidence="1">
    <location>
        <begin position="146"/>
        <end position="159"/>
    </location>
</feature>
<feature type="region of interest" description="Disordered" evidence="1">
    <location>
        <begin position="146"/>
        <end position="182"/>
    </location>
</feature>
<dbReference type="EMBL" id="JAPDMZ010000096">
    <property type="protein sequence ID" value="KAK0550258.1"/>
    <property type="molecule type" value="Genomic_DNA"/>
</dbReference>
<accession>A0AAN6JXP0</accession>
<feature type="compositionally biased region" description="Low complexity" evidence="1">
    <location>
        <begin position="13"/>
        <end position="28"/>
    </location>
</feature>
<name>A0AAN6JXP0_9BASI</name>
<feature type="compositionally biased region" description="Basic and acidic residues" evidence="1">
    <location>
        <begin position="255"/>
        <end position="266"/>
    </location>
</feature>